<feature type="transmembrane region" description="Helical" evidence="1">
    <location>
        <begin position="277"/>
        <end position="305"/>
    </location>
</feature>
<gene>
    <name evidence="2" type="ORF">CUN85_11110</name>
</gene>
<keyword evidence="3" id="KW-1185">Reference proteome</keyword>
<feature type="transmembrane region" description="Helical" evidence="1">
    <location>
        <begin position="7"/>
        <end position="26"/>
    </location>
</feature>
<dbReference type="Proteomes" id="UP000297295">
    <property type="component" value="Unassembled WGS sequence"/>
</dbReference>
<feature type="transmembrane region" description="Helical" evidence="1">
    <location>
        <begin position="437"/>
        <end position="455"/>
    </location>
</feature>
<keyword evidence="1" id="KW-0812">Transmembrane</keyword>
<proteinExistence type="predicted"/>
<feature type="transmembrane region" description="Helical" evidence="1">
    <location>
        <begin position="70"/>
        <end position="88"/>
    </location>
</feature>
<dbReference type="AlphaFoldDB" id="A0A4E0Q349"/>
<feature type="transmembrane region" description="Helical" evidence="1">
    <location>
        <begin position="406"/>
        <end position="425"/>
    </location>
</feature>
<feature type="transmembrane region" description="Helical" evidence="1">
    <location>
        <begin position="251"/>
        <end position="271"/>
    </location>
</feature>
<protein>
    <recommendedName>
        <fullName evidence="4">Dolichyl-phosphate-mannose-protein mannosyltransferase</fullName>
    </recommendedName>
</protein>
<name>A0A4E0Q349_9EURY</name>
<feature type="transmembrane region" description="Helical" evidence="1">
    <location>
        <begin position="201"/>
        <end position="220"/>
    </location>
</feature>
<feature type="transmembrane region" description="Helical" evidence="1">
    <location>
        <begin position="325"/>
        <end position="349"/>
    </location>
</feature>
<feature type="transmembrane region" description="Helical" evidence="1">
    <location>
        <begin position="376"/>
        <end position="394"/>
    </location>
</feature>
<keyword evidence="1" id="KW-1133">Transmembrane helix</keyword>
<evidence type="ECO:0000313" key="2">
    <source>
        <dbReference type="EMBL" id="TGC07441.1"/>
    </source>
</evidence>
<sequence length="622" mass="71093">MYRATFGLVLFGSYVMAFVGLAIPFLMGQPNLTLLGTYLAVPMLLAPLIYAVQSKNTDYLLEMKEEYFKLFLSAYFIFFSISLILLHSNLVRPYSYYGVIAIMGLLVLAQILLFKSSQKRSWIILFQIMILLLDIIWGVNLNYSFFIERTDVFFHTWMIEILVDGGRITENFDLYSSFPLWHILGASAYMVTSLDIAAYKVMYLTNGIIFAFIPPAAYLLSKKIFREEKLALITALLVAIYPEILKYGLAAIARSTISFIEVLLILALLYNRDSRRIFLALLITVAIIAYHTVSIPFVLIVLLLLYALQRIYSVSKDHRITDFDYLAFAVVATLGYWAYIATDLFTMIINNLTAPAPTSISTESVLTAPFQELFNYLQYSPILFFVLIGTLEAMKRENVSEPAKMICLTGLLTTAISFPGPGFLISKFGEHFNIERFGEYTFIFIVIVAAFGFYTTYLRSKKNTKRVLILLFVVLVFLSVSNDFVASDNPIVKRPFYTFYLTEEETDGFDHAGYLSEGRVMVDFVTHRYMETAPYMEKIHILEVDPSENDFLRANSSEPILIRTGELDKRPLKLATIEDGEFISTPTMESILDYYYPEDSQLWASLEEYNKIYESNSVATYI</sequence>
<feature type="transmembrane region" description="Helical" evidence="1">
    <location>
        <begin position="121"/>
        <end position="139"/>
    </location>
</feature>
<organism evidence="2 3">
    <name type="scientific">Methanolobus halotolerans</name>
    <dbReference type="NCBI Taxonomy" id="2052935"/>
    <lineage>
        <taxon>Archaea</taxon>
        <taxon>Methanobacteriati</taxon>
        <taxon>Methanobacteriota</taxon>
        <taxon>Stenosarchaea group</taxon>
        <taxon>Methanomicrobia</taxon>
        <taxon>Methanosarcinales</taxon>
        <taxon>Methanosarcinaceae</taxon>
        <taxon>Methanolobus</taxon>
    </lineage>
</organism>
<keyword evidence="1" id="KW-0472">Membrane</keyword>
<feature type="transmembrane region" description="Helical" evidence="1">
    <location>
        <begin position="467"/>
        <end position="486"/>
    </location>
</feature>
<feature type="transmembrane region" description="Helical" evidence="1">
    <location>
        <begin position="94"/>
        <end position="114"/>
    </location>
</feature>
<evidence type="ECO:0008006" key="4">
    <source>
        <dbReference type="Google" id="ProtNLM"/>
    </source>
</evidence>
<dbReference type="EMBL" id="PGGK01000015">
    <property type="protein sequence ID" value="TGC07441.1"/>
    <property type="molecule type" value="Genomic_DNA"/>
</dbReference>
<evidence type="ECO:0000256" key="1">
    <source>
        <dbReference type="SAM" id="Phobius"/>
    </source>
</evidence>
<evidence type="ECO:0000313" key="3">
    <source>
        <dbReference type="Proteomes" id="UP000297295"/>
    </source>
</evidence>
<accession>A0A4E0Q349</accession>
<reference evidence="2 3" key="1">
    <citation type="submission" date="2017-11" db="EMBL/GenBank/DDBJ databases">
        <title>Isolation and Characterization of Methanogenic Archaea from Saline Meromictic Lake at Siberia.</title>
        <authorList>
            <person name="Shen Y."/>
            <person name="Huang H.-H."/>
            <person name="Lai M.-C."/>
            <person name="Chen S.-C."/>
        </authorList>
    </citation>
    <scope>NUCLEOTIDE SEQUENCE [LARGE SCALE GENOMIC DNA]</scope>
    <source>
        <strain evidence="2 3">SY-01</strain>
    </source>
</reference>
<feature type="transmembrane region" description="Helical" evidence="1">
    <location>
        <begin position="32"/>
        <end position="50"/>
    </location>
</feature>
<comment type="caution">
    <text evidence="2">The sequence shown here is derived from an EMBL/GenBank/DDBJ whole genome shotgun (WGS) entry which is preliminary data.</text>
</comment>